<keyword evidence="2" id="KW-1185">Reference proteome</keyword>
<feature type="non-terminal residue" evidence="1">
    <location>
        <position position="1"/>
    </location>
</feature>
<evidence type="ECO:0000313" key="2">
    <source>
        <dbReference type="Proteomes" id="UP001054945"/>
    </source>
</evidence>
<name>A0AAV4NWY5_CAEEX</name>
<evidence type="ECO:0000313" key="1">
    <source>
        <dbReference type="EMBL" id="GIX88924.1"/>
    </source>
</evidence>
<sequence>SKGDMPVTMNLGLLHGRRVLKPDRDVPNSEAKGTITLCLYSNQRKEAFHM</sequence>
<dbReference type="Proteomes" id="UP001054945">
    <property type="component" value="Unassembled WGS sequence"/>
</dbReference>
<organism evidence="1 2">
    <name type="scientific">Caerostris extrusa</name>
    <name type="common">Bark spider</name>
    <name type="synonym">Caerostris bankana</name>
    <dbReference type="NCBI Taxonomy" id="172846"/>
    <lineage>
        <taxon>Eukaryota</taxon>
        <taxon>Metazoa</taxon>
        <taxon>Ecdysozoa</taxon>
        <taxon>Arthropoda</taxon>
        <taxon>Chelicerata</taxon>
        <taxon>Arachnida</taxon>
        <taxon>Araneae</taxon>
        <taxon>Araneomorphae</taxon>
        <taxon>Entelegynae</taxon>
        <taxon>Araneoidea</taxon>
        <taxon>Araneidae</taxon>
        <taxon>Caerostris</taxon>
    </lineage>
</organism>
<dbReference type="EMBL" id="BPLR01003806">
    <property type="protein sequence ID" value="GIX88924.1"/>
    <property type="molecule type" value="Genomic_DNA"/>
</dbReference>
<dbReference type="AlphaFoldDB" id="A0AAV4NWY5"/>
<reference evidence="1 2" key="1">
    <citation type="submission" date="2021-06" db="EMBL/GenBank/DDBJ databases">
        <title>Caerostris extrusa draft genome.</title>
        <authorList>
            <person name="Kono N."/>
            <person name="Arakawa K."/>
        </authorList>
    </citation>
    <scope>NUCLEOTIDE SEQUENCE [LARGE SCALE GENOMIC DNA]</scope>
</reference>
<accession>A0AAV4NWY5</accession>
<gene>
    <name evidence="1" type="ORF">CEXT_582021</name>
</gene>
<comment type="caution">
    <text evidence="1">The sequence shown here is derived from an EMBL/GenBank/DDBJ whole genome shotgun (WGS) entry which is preliminary data.</text>
</comment>
<proteinExistence type="predicted"/>
<protein>
    <submittedName>
        <fullName evidence="1">Uncharacterized protein</fullName>
    </submittedName>
</protein>